<evidence type="ECO:0000256" key="6">
    <source>
        <dbReference type="ARBA" id="ARBA00023163"/>
    </source>
</evidence>
<keyword evidence="5" id="KW-0238">DNA-binding</keyword>
<organism evidence="12 13">
    <name type="scientific">Ophiocordyceps australis</name>
    <dbReference type="NCBI Taxonomy" id="1399860"/>
    <lineage>
        <taxon>Eukaryota</taxon>
        <taxon>Fungi</taxon>
        <taxon>Dikarya</taxon>
        <taxon>Ascomycota</taxon>
        <taxon>Pezizomycotina</taxon>
        <taxon>Sordariomycetes</taxon>
        <taxon>Hypocreomycetidae</taxon>
        <taxon>Hypocreales</taxon>
        <taxon>Ophiocordycipitaceae</taxon>
        <taxon>Ophiocordyceps</taxon>
    </lineage>
</organism>
<dbReference type="InterPro" id="IPR050936">
    <property type="entry name" value="AP-1-like"/>
</dbReference>
<dbReference type="SUPFAM" id="SSF57959">
    <property type="entry name" value="Leucine zipper domain"/>
    <property type="match status" value="1"/>
</dbReference>
<feature type="compositionally biased region" description="Polar residues" evidence="10">
    <location>
        <begin position="295"/>
        <end position="309"/>
    </location>
</feature>
<comment type="similarity">
    <text evidence="3">Belongs to the bZIP family.</text>
</comment>
<feature type="coiled-coil region" evidence="9">
    <location>
        <begin position="191"/>
        <end position="221"/>
    </location>
</feature>
<dbReference type="AlphaFoldDB" id="A0A2C5YC45"/>
<dbReference type="GO" id="GO:0000976">
    <property type="term" value="F:transcription cis-regulatory region binding"/>
    <property type="evidence" value="ECO:0007669"/>
    <property type="project" value="InterPro"/>
</dbReference>
<dbReference type="GO" id="GO:0090575">
    <property type="term" value="C:RNA polymerase II transcription regulator complex"/>
    <property type="evidence" value="ECO:0007669"/>
    <property type="project" value="TreeGrafter"/>
</dbReference>
<dbReference type="InterPro" id="IPR004827">
    <property type="entry name" value="bZIP"/>
</dbReference>
<dbReference type="SMART" id="SM00338">
    <property type="entry name" value="BRLZ"/>
    <property type="match status" value="1"/>
</dbReference>
<evidence type="ECO:0000256" key="2">
    <source>
        <dbReference type="ARBA" id="ARBA00004123"/>
    </source>
</evidence>
<evidence type="ECO:0000313" key="12">
    <source>
        <dbReference type="EMBL" id="PHH64822.1"/>
    </source>
</evidence>
<comment type="function">
    <text evidence="1">Putative transcription factor.</text>
</comment>
<dbReference type="STRING" id="1399860.A0A2C5YC45"/>
<dbReference type="PANTHER" id="PTHR40621">
    <property type="entry name" value="TRANSCRIPTION FACTOR KAPC-RELATED"/>
    <property type="match status" value="1"/>
</dbReference>
<keyword evidence="7" id="KW-0539">Nucleus</keyword>
<evidence type="ECO:0000256" key="1">
    <source>
        <dbReference type="ARBA" id="ARBA00004049"/>
    </source>
</evidence>
<dbReference type="Gene3D" id="1.20.5.170">
    <property type="match status" value="1"/>
</dbReference>
<evidence type="ECO:0000256" key="5">
    <source>
        <dbReference type="ARBA" id="ARBA00023125"/>
    </source>
</evidence>
<keyword evidence="6" id="KW-0804">Transcription</keyword>
<keyword evidence="9" id="KW-0175">Coiled coil</keyword>
<dbReference type="PROSITE" id="PS00036">
    <property type="entry name" value="BZIP_BASIC"/>
    <property type="match status" value="1"/>
</dbReference>
<dbReference type="EMBL" id="NJET01000025">
    <property type="protein sequence ID" value="PHH64822.1"/>
    <property type="molecule type" value="Genomic_DNA"/>
</dbReference>
<evidence type="ECO:0000256" key="3">
    <source>
        <dbReference type="ARBA" id="ARBA00007163"/>
    </source>
</evidence>
<sequence length="336" mass="35792">MQQTGSQEQHLRAQLELLQHHQGDHASAPGPSSDSRAASSHSPPPQSANGYEDLAAASRDAARPIAIKPEAEAHIHPDLRAISAHHGAPPANMMSAPPPAGPGPSPGPGLSPGPPGPVPGPPAHPHAHAHAHAHAAVSAPLSVHPPDNSLTHAAPGSVMSAADQADGRKAKRELSQSKRAAQNRAAQRAFRQRKEGYIKKLEQQVREYAEMESTYKSMQSEGYALREYIIHLQSRLLDLQGEFPQPPPNINLSNTGPPPSQPSQATPAGLEQDSPEHTNDTPLEAVAQAVAGLTAHQQQMSENQQNAYTNRGDEDTRTAEEINRQLQEDGNATRQP</sequence>
<evidence type="ECO:0000259" key="11">
    <source>
        <dbReference type="PROSITE" id="PS00036"/>
    </source>
</evidence>
<evidence type="ECO:0000256" key="9">
    <source>
        <dbReference type="SAM" id="Coils"/>
    </source>
</evidence>
<keyword evidence="13" id="KW-1185">Reference proteome</keyword>
<evidence type="ECO:0000313" key="13">
    <source>
        <dbReference type="Proteomes" id="UP000226192"/>
    </source>
</evidence>
<evidence type="ECO:0000256" key="4">
    <source>
        <dbReference type="ARBA" id="ARBA00023015"/>
    </source>
</evidence>
<evidence type="ECO:0000256" key="10">
    <source>
        <dbReference type="SAM" id="MobiDB-lite"/>
    </source>
</evidence>
<feature type="region of interest" description="Disordered" evidence="10">
    <location>
        <begin position="240"/>
        <end position="336"/>
    </location>
</feature>
<feature type="compositionally biased region" description="Low complexity" evidence="10">
    <location>
        <begin position="26"/>
        <end position="41"/>
    </location>
</feature>
<reference evidence="12 13" key="1">
    <citation type="submission" date="2017-06" db="EMBL/GenBank/DDBJ databases">
        <title>Ant-infecting Ophiocordyceps genomes reveal a high diversity of potential behavioral manipulation genes and a possible major role for enterotoxins.</title>
        <authorList>
            <person name="De Bekker C."/>
            <person name="Evans H.C."/>
            <person name="Brachmann A."/>
            <person name="Hughes D.P."/>
        </authorList>
    </citation>
    <scope>NUCLEOTIDE SEQUENCE [LARGE SCALE GENOMIC DNA]</scope>
    <source>
        <strain evidence="12 13">Map64</strain>
    </source>
</reference>
<evidence type="ECO:0000256" key="8">
    <source>
        <dbReference type="ARBA" id="ARBA00044067"/>
    </source>
</evidence>
<feature type="compositionally biased region" description="Basic and acidic residues" evidence="10">
    <location>
        <begin position="69"/>
        <end position="79"/>
    </location>
</feature>
<feature type="compositionally biased region" description="Pro residues" evidence="10">
    <location>
        <begin position="96"/>
        <end position="124"/>
    </location>
</feature>
<feature type="compositionally biased region" description="Basic and acidic residues" evidence="10">
    <location>
        <begin position="9"/>
        <end position="24"/>
    </location>
</feature>
<evidence type="ECO:0000256" key="7">
    <source>
        <dbReference type="ARBA" id="ARBA00023242"/>
    </source>
</evidence>
<feature type="compositionally biased region" description="Basic and acidic residues" evidence="10">
    <location>
        <begin position="311"/>
        <end position="327"/>
    </location>
</feature>
<proteinExistence type="inferred from homology"/>
<dbReference type="OrthoDB" id="2593073at2759"/>
<comment type="caution">
    <text evidence="12">The sequence shown here is derived from an EMBL/GenBank/DDBJ whole genome shotgun (WGS) entry which is preliminary data.</text>
</comment>
<protein>
    <recommendedName>
        <fullName evidence="8">Putative transcription factor kapC</fullName>
    </recommendedName>
</protein>
<accession>A0A2C5YC45</accession>
<feature type="region of interest" description="Disordered" evidence="10">
    <location>
        <begin position="1"/>
        <end position="162"/>
    </location>
</feature>
<dbReference type="InterPro" id="IPR046347">
    <property type="entry name" value="bZIP_sf"/>
</dbReference>
<gene>
    <name evidence="12" type="ORF">CDD81_3888</name>
</gene>
<dbReference type="GO" id="GO:0001228">
    <property type="term" value="F:DNA-binding transcription activator activity, RNA polymerase II-specific"/>
    <property type="evidence" value="ECO:0007669"/>
    <property type="project" value="TreeGrafter"/>
</dbReference>
<feature type="compositionally biased region" description="Low complexity" evidence="10">
    <location>
        <begin position="55"/>
        <end position="67"/>
    </location>
</feature>
<comment type="subcellular location">
    <subcellularLocation>
        <location evidence="2">Nucleus</location>
    </subcellularLocation>
</comment>
<dbReference type="Pfam" id="PF00170">
    <property type="entry name" value="bZIP_1"/>
    <property type="match status" value="1"/>
</dbReference>
<dbReference type="Proteomes" id="UP000226192">
    <property type="component" value="Unassembled WGS sequence"/>
</dbReference>
<keyword evidence="4" id="KW-0805">Transcription regulation</keyword>
<dbReference type="PANTHER" id="PTHR40621:SF11">
    <property type="entry name" value="TRANSCRIPTION FACTOR KAPC-RELATED"/>
    <property type="match status" value="1"/>
</dbReference>
<name>A0A2C5YC45_9HYPO</name>
<feature type="domain" description="BZIP" evidence="11">
    <location>
        <begin position="178"/>
        <end position="193"/>
    </location>
</feature>